<keyword evidence="2" id="KW-1185">Reference proteome</keyword>
<name>A0A6S7J1K8_PARCT</name>
<gene>
    <name evidence="1" type="ORF">PACLA_8A068092</name>
</gene>
<dbReference type="Proteomes" id="UP001152795">
    <property type="component" value="Unassembled WGS sequence"/>
</dbReference>
<dbReference type="EMBL" id="CACRXK020013819">
    <property type="protein sequence ID" value="CAB4025775.1"/>
    <property type="molecule type" value="Genomic_DNA"/>
</dbReference>
<sequence>MDKSVKKQLAIIATFFDIEKFEVQYWLVDMIETEDGSATGQSDETFLQHIPMRNIIGYSSDTTNVMFRQYNSISQLPKSEFTYVQLVKCSCHLIHLVSFNAAVKLPKGKAGVDNFLTTCKNFLIESILQIQSQCDIDDPVHKIVQCLLPSNAAALKPHSLRSICQDTINLDKLDMQWRQDALEPKAKPELHWDEYWLNIRDTTTPTVVLEVSLLSLSEVPAHLIEFSVENMLAMGIDRMEDVEDMDYEDYGKTSVADLDELYVLFNDFTQCIAE</sequence>
<reference evidence="1" key="1">
    <citation type="submission" date="2020-04" db="EMBL/GenBank/DDBJ databases">
        <authorList>
            <person name="Alioto T."/>
            <person name="Alioto T."/>
            <person name="Gomez Garrido J."/>
        </authorList>
    </citation>
    <scope>NUCLEOTIDE SEQUENCE</scope>
    <source>
        <strain evidence="1">A484AB</strain>
    </source>
</reference>
<dbReference type="AlphaFoldDB" id="A0A6S7J1K8"/>
<organism evidence="1 2">
    <name type="scientific">Paramuricea clavata</name>
    <name type="common">Red gorgonian</name>
    <name type="synonym">Violescent sea-whip</name>
    <dbReference type="NCBI Taxonomy" id="317549"/>
    <lineage>
        <taxon>Eukaryota</taxon>
        <taxon>Metazoa</taxon>
        <taxon>Cnidaria</taxon>
        <taxon>Anthozoa</taxon>
        <taxon>Octocorallia</taxon>
        <taxon>Malacalcyonacea</taxon>
        <taxon>Plexauridae</taxon>
        <taxon>Paramuricea</taxon>
    </lineage>
</organism>
<protein>
    <submittedName>
        <fullName evidence="1">Uncharacterized protein</fullName>
    </submittedName>
</protein>
<evidence type="ECO:0000313" key="2">
    <source>
        <dbReference type="Proteomes" id="UP001152795"/>
    </source>
</evidence>
<proteinExistence type="predicted"/>
<dbReference type="OrthoDB" id="6159421at2759"/>
<accession>A0A6S7J1K8</accession>
<comment type="caution">
    <text evidence="1">The sequence shown here is derived from an EMBL/GenBank/DDBJ whole genome shotgun (WGS) entry which is preliminary data.</text>
</comment>
<evidence type="ECO:0000313" key="1">
    <source>
        <dbReference type="EMBL" id="CAB4025775.1"/>
    </source>
</evidence>